<dbReference type="Proteomes" id="UP000198406">
    <property type="component" value="Unassembled WGS sequence"/>
</dbReference>
<organism evidence="8 9">
    <name type="scientific">Fistulifera solaris</name>
    <name type="common">Oleaginous diatom</name>
    <dbReference type="NCBI Taxonomy" id="1519565"/>
    <lineage>
        <taxon>Eukaryota</taxon>
        <taxon>Sar</taxon>
        <taxon>Stramenopiles</taxon>
        <taxon>Ochrophyta</taxon>
        <taxon>Bacillariophyta</taxon>
        <taxon>Bacillariophyceae</taxon>
        <taxon>Bacillariophycidae</taxon>
        <taxon>Naviculales</taxon>
        <taxon>Naviculaceae</taxon>
        <taxon>Fistulifera</taxon>
    </lineage>
</organism>
<dbReference type="AlphaFoldDB" id="A0A1Z5J6Y6"/>
<keyword evidence="4" id="KW-0238">DNA-binding</keyword>
<dbReference type="OrthoDB" id="276261at2759"/>
<feature type="compositionally biased region" description="Basic residues" evidence="5">
    <location>
        <begin position="1"/>
        <end position="11"/>
    </location>
</feature>
<evidence type="ECO:0000256" key="1">
    <source>
        <dbReference type="ARBA" id="ARBA00006271"/>
    </source>
</evidence>
<sequence length="1057" mass="115560">MSLSAKRKRPTKSSLTTNRGARNRVTQSSGPTGLSILDDDTVANATRHYEAAEDASDQFGSRRSATPGLAQTRLFPTTPGATGGMRAPASRRSVTSRFSKAATTNDASWHSPSSPAHVVCAISENLARETCAASLDVSSPTQLHVTKQGNGQSYAETLACLEILRPHEILLNEGRSNSPLARKILETFHTENGEGCVVKFISRSFFDQTRGAELLRRVSRADTYDLTIVEEYILLSSVHAVLHYTQTNLGGSFARNSLFLSVNAGGLHRMTVDRSSILQLELLVNAKTAKVADSLIGCIDRTKTTVGSRLLRSNLMSPSSSIGTIQTRLELVDIFLGDADFFFEIMDHLTALPDVDKMLSNIAFIPKDIKEDPAVNIVQRRKVASRGISALVSIKTTLSSLPSLALALNSHLETLVRRFGETERDQQQDDDLRTIRTDRSTLMVGLGGMGEVQRFHLLRAVVFTVSQPELDEVLQAVNAIFTEHTHFTRNNHAMRHKECFALKCDEADLMAVLRQTFLRNVDDIHKKADEYAEIYNFHVQVRYTSVRGYFLAVPAEIGSDLPAVFLQPAKAGRFITCTTEEIASLNARATDNIQDLLLMTHDRIQEVIDYARARYDPLAALCDAVALLDMCHSFADHVTLVKTPWSRPVVFERFREDDESSDATNAFVIRNGHFPIVVAGEDKAFVANDTYAPASKPLTIISGINGSGKSTYLKQIAIITILAQCGSYVPAERASVPIRDQLCCRIGNTDDQEHNISTFMQEMKETAFICNNSNTRSLVLVDELGRATSNEDGVAIAWATCEYLLKKQSITFFVSHYPQLTCMAETYPQLVQNVHLSASVGQATGENDIGEIRYTHKVQPGACNVSADYGVELAAHCGWPWDVVRAASEIHHSVENLLDGDGVCTTVSGDCVSPLNKAVNLVQKVSAGLESIVTGNRPLSVYDARVKMKELSKSVQPNFEKSSKDRTAFGEVLGTLLTSKNLWARFQTSKPPGTVDDANAFVDTHPLSSNGPQGTQGNRVLGPSSQRFSDGDEDSSSLSSVSSDSSDSDDSSSESST</sequence>
<name>A0A1Z5J6Y6_FISSO</name>
<comment type="caution">
    <text evidence="8">The sequence shown here is derived from an EMBL/GenBank/DDBJ whole genome shotgun (WGS) entry which is preliminary data.</text>
</comment>
<dbReference type="SUPFAM" id="SSF48334">
    <property type="entry name" value="DNA repair protein MutS, domain III"/>
    <property type="match status" value="1"/>
</dbReference>
<gene>
    <name evidence="8" type="ORF">FisN_16Lh234</name>
</gene>
<keyword evidence="2" id="KW-0547">Nucleotide-binding</keyword>
<feature type="domain" description="DNA mismatch repair protein MutS core" evidence="6">
    <location>
        <begin position="290"/>
        <end position="680"/>
    </location>
</feature>
<feature type="compositionally biased region" description="Polar residues" evidence="5">
    <location>
        <begin position="1006"/>
        <end position="1028"/>
    </location>
</feature>
<feature type="region of interest" description="Disordered" evidence="5">
    <location>
        <begin position="1"/>
        <end position="37"/>
    </location>
</feature>
<dbReference type="SMART" id="SM00533">
    <property type="entry name" value="MUTSd"/>
    <property type="match status" value="1"/>
</dbReference>
<dbReference type="Gene3D" id="3.40.50.300">
    <property type="entry name" value="P-loop containing nucleotide triphosphate hydrolases"/>
    <property type="match status" value="1"/>
</dbReference>
<dbReference type="Pfam" id="PF00488">
    <property type="entry name" value="MutS_V"/>
    <property type="match status" value="1"/>
</dbReference>
<feature type="compositionally biased region" description="Low complexity" evidence="5">
    <location>
        <begin position="1036"/>
        <end position="1045"/>
    </location>
</feature>
<keyword evidence="9" id="KW-1185">Reference proteome</keyword>
<evidence type="ECO:0000256" key="3">
    <source>
        <dbReference type="ARBA" id="ARBA00022840"/>
    </source>
</evidence>
<dbReference type="Gene3D" id="1.10.1420.10">
    <property type="match status" value="1"/>
</dbReference>
<evidence type="ECO:0000256" key="4">
    <source>
        <dbReference type="ARBA" id="ARBA00023125"/>
    </source>
</evidence>
<feature type="region of interest" description="Disordered" evidence="5">
    <location>
        <begin position="988"/>
        <end position="1057"/>
    </location>
</feature>
<feature type="region of interest" description="Disordered" evidence="5">
    <location>
        <begin position="51"/>
        <end position="94"/>
    </location>
</feature>
<evidence type="ECO:0000259" key="6">
    <source>
        <dbReference type="SMART" id="SM00533"/>
    </source>
</evidence>
<dbReference type="PANTHER" id="PTHR11361:SF148">
    <property type="entry name" value="DNA MISMATCH REPAIR PROTEIN MSH6"/>
    <property type="match status" value="1"/>
</dbReference>
<dbReference type="InterPro" id="IPR000432">
    <property type="entry name" value="DNA_mismatch_repair_MutS_C"/>
</dbReference>
<dbReference type="GO" id="GO:0005524">
    <property type="term" value="F:ATP binding"/>
    <property type="evidence" value="ECO:0007669"/>
    <property type="project" value="UniProtKB-KW"/>
</dbReference>
<protein>
    <submittedName>
        <fullName evidence="8">DNA mismatch repair protein MSH4</fullName>
    </submittedName>
</protein>
<dbReference type="InParanoid" id="A0A1Z5J6Y6"/>
<dbReference type="GO" id="GO:0006298">
    <property type="term" value="P:mismatch repair"/>
    <property type="evidence" value="ECO:0007669"/>
    <property type="project" value="InterPro"/>
</dbReference>
<dbReference type="SUPFAM" id="SSF52540">
    <property type="entry name" value="P-loop containing nucleoside triphosphate hydrolases"/>
    <property type="match status" value="1"/>
</dbReference>
<dbReference type="GO" id="GO:0032301">
    <property type="term" value="C:MutSalpha complex"/>
    <property type="evidence" value="ECO:0007669"/>
    <property type="project" value="TreeGrafter"/>
</dbReference>
<dbReference type="SMART" id="SM00534">
    <property type="entry name" value="MUTSac"/>
    <property type="match status" value="1"/>
</dbReference>
<dbReference type="InterPro" id="IPR007696">
    <property type="entry name" value="DNA_mismatch_repair_MutS_core"/>
</dbReference>
<feature type="compositionally biased region" description="Polar residues" evidence="5">
    <location>
        <begin position="12"/>
        <end position="32"/>
    </location>
</feature>
<dbReference type="PANTHER" id="PTHR11361">
    <property type="entry name" value="DNA MISMATCH REPAIR PROTEIN MUTS FAMILY MEMBER"/>
    <property type="match status" value="1"/>
</dbReference>
<dbReference type="InterPro" id="IPR045076">
    <property type="entry name" value="MutS"/>
</dbReference>
<evidence type="ECO:0000313" key="8">
    <source>
        <dbReference type="EMBL" id="GAX09541.1"/>
    </source>
</evidence>
<dbReference type="InterPro" id="IPR027417">
    <property type="entry name" value="P-loop_NTPase"/>
</dbReference>
<feature type="domain" description="DNA mismatch repair proteins mutS family" evidence="7">
    <location>
        <begin position="696"/>
        <end position="892"/>
    </location>
</feature>
<evidence type="ECO:0000313" key="9">
    <source>
        <dbReference type="Proteomes" id="UP000198406"/>
    </source>
</evidence>
<dbReference type="Pfam" id="PF05192">
    <property type="entry name" value="MutS_III"/>
    <property type="match status" value="1"/>
</dbReference>
<evidence type="ECO:0000256" key="5">
    <source>
        <dbReference type="SAM" id="MobiDB-lite"/>
    </source>
</evidence>
<feature type="compositionally biased region" description="Acidic residues" evidence="5">
    <location>
        <begin position="1046"/>
        <end position="1057"/>
    </location>
</feature>
<keyword evidence="3" id="KW-0067">ATP-binding</keyword>
<reference evidence="8 9" key="1">
    <citation type="journal article" date="2015" name="Plant Cell">
        <title>Oil accumulation by the oleaginous diatom Fistulifera solaris as revealed by the genome and transcriptome.</title>
        <authorList>
            <person name="Tanaka T."/>
            <person name="Maeda Y."/>
            <person name="Veluchamy A."/>
            <person name="Tanaka M."/>
            <person name="Abida H."/>
            <person name="Marechal E."/>
            <person name="Bowler C."/>
            <person name="Muto M."/>
            <person name="Sunaga Y."/>
            <person name="Tanaka M."/>
            <person name="Yoshino T."/>
            <person name="Taniguchi T."/>
            <person name="Fukuda Y."/>
            <person name="Nemoto M."/>
            <person name="Matsumoto M."/>
            <person name="Wong P.S."/>
            <person name="Aburatani S."/>
            <person name="Fujibuchi W."/>
        </authorList>
    </citation>
    <scope>NUCLEOTIDE SEQUENCE [LARGE SCALE GENOMIC DNA]</scope>
    <source>
        <strain evidence="8 9">JPCC DA0580</strain>
    </source>
</reference>
<accession>A0A1Z5J6Y6</accession>
<dbReference type="GO" id="GO:0030983">
    <property type="term" value="F:mismatched DNA binding"/>
    <property type="evidence" value="ECO:0007669"/>
    <property type="project" value="InterPro"/>
</dbReference>
<dbReference type="GO" id="GO:0140664">
    <property type="term" value="F:ATP-dependent DNA damage sensor activity"/>
    <property type="evidence" value="ECO:0007669"/>
    <property type="project" value="InterPro"/>
</dbReference>
<comment type="similarity">
    <text evidence="1">Belongs to the DNA mismatch repair MutS family.</text>
</comment>
<dbReference type="InterPro" id="IPR036187">
    <property type="entry name" value="DNA_mismatch_repair_MutS_sf"/>
</dbReference>
<evidence type="ECO:0000259" key="7">
    <source>
        <dbReference type="SMART" id="SM00534"/>
    </source>
</evidence>
<dbReference type="EMBL" id="BDSP01000008">
    <property type="protein sequence ID" value="GAX09541.1"/>
    <property type="molecule type" value="Genomic_DNA"/>
</dbReference>
<evidence type="ECO:0000256" key="2">
    <source>
        <dbReference type="ARBA" id="ARBA00022741"/>
    </source>
</evidence>
<proteinExistence type="inferred from homology"/>